<evidence type="ECO:0000313" key="2">
    <source>
        <dbReference type="EMBL" id="SVD05946.1"/>
    </source>
</evidence>
<accession>A0A382S7Q4</accession>
<gene>
    <name evidence="2" type="ORF">METZ01_LOCUS358800</name>
</gene>
<dbReference type="InterPro" id="IPR001509">
    <property type="entry name" value="Epimerase_deHydtase"/>
</dbReference>
<dbReference type="SUPFAM" id="SSF51735">
    <property type="entry name" value="NAD(P)-binding Rossmann-fold domains"/>
    <property type="match status" value="1"/>
</dbReference>
<organism evidence="2">
    <name type="scientific">marine metagenome</name>
    <dbReference type="NCBI Taxonomy" id="408172"/>
    <lineage>
        <taxon>unclassified sequences</taxon>
        <taxon>metagenomes</taxon>
        <taxon>ecological metagenomes</taxon>
    </lineage>
</organism>
<dbReference type="InterPro" id="IPR050177">
    <property type="entry name" value="Lipid_A_modif_metabolic_enz"/>
</dbReference>
<dbReference type="InterPro" id="IPR036291">
    <property type="entry name" value="NAD(P)-bd_dom_sf"/>
</dbReference>
<sequence length="151" mass="16431">MKILITGVAGFIGSNLAEYLLRDGHEIIGIDNLSYGLIEQVPAKVNFHQIDILNKSIYSLFDGVDIVFQLAAKNCIADCQSDPFETTAINVSGSVNVFEGAKKSNVKKVIYAESSALYEGTTSFPSQEKDVAPESFYAISKMSSKLFADAY</sequence>
<name>A0A382S7Q4_9ZZZZ</name>
<protein>
    <recommendedName>
        <fullName evidence="1">NAD-dependent epimerase/dehydratase domain-containing protein</fullName>
    </recommendedName>
</protein>
<feature type="non-terminal residue" evidence="2">
    <location>
        <position position="151"/>
    </location>
</feature>
<dbReference type="EMBL" id="UINC01127068">
    <property type="protein sequence ID" value="SVD05946.1"/>
    <property type="molecule type" value="Genomic_DNA"/>
</dbReference>
<dbReference type="AlphaFoldDB" id="A0A382S7Q4"/>
<evidence type="ECO:0000259" key="1">
    <source>
        <dbReference type="Pfam" id="PF01370"/>
    </source>
</evidence>
<dbReference type="Pfam" id="PF01370">
    <property type="entry name" value="Epimerase"/>
    <property type="match status" value="1"/>
</dbReference>
<dbReference type="PANTHER" id="PTHR43245">
    <property type="entry name" value="BIFUNCTIONAL POLYMYXIN RESISTANCE PROTEIN ARNA"/>
    <property type="match status" value="1"/>
</dbReference>
<proteinExistence type="predicted"/>
<dbReference type="Gene3D" id="3.40.50.720">
    <property type="entry name" value="NAD(P)-binding Rossmann-like Domain"/>
    <property type="match status" value="1"/>
</dbReference>
<dbReference type="PANTHER" id="PTHR43245:SF13">
    <property type="entry name" value="UDP-D-APIOSE_UDP-D-XYLOSE SYNTHASE 2"/>
    <property type="match status" value="1"/>
</dbReference>
<feature type="domain" description="NAD-dependent epimerase/dehydratase" evidence="1">
    <location>
        <begin position="3"/>
        <end position="151"/>
    </location>
</feature>
<reference evidence="2" key="1">
    <citation type="submission" date="2018-05" db="EMBL/GenBank/DDBJ databases">
        <authorList>
            <person name="Lanie J.A."/>
            <person name="Ng W.-L."/>
            <person name="Kazmierczak K.M."/>
            <person name="Andrzejewski T.M."/>
            <person name="Davidsen T.M."/>
            <person name="Wayne K.J."/>
            <person name="Tettelin H."/>
            <person name="Glass J.I."/>
            <person name="Rusch D."/>
            <person name="Podicherti R."/>
            <person name="Tsui H.-C.T."/>
            <person name="Winkler M.E."/>
        </authorList>
    </citation>
    <scope>NUCLEOTIDE SEQUENCE</scope>
</reference>